<reference evidence="11" key="1">
    <citation type="submission" date="2020-08" db="EMBL/GenBank/DDBJ databases">
        <title>Chromosome-level assembly of Southern catfish (Silurus meridionalis) provides insights into visual adaptation to the nocturnal and benthic lifestyles.</title>
        <authorList>
            <person name="Zhang Y."/>
            <person name="Wang D."/>
            <person name="Peng Z."/>
        </authorList>
    </citation>
    <scope>NUCLEOTIDE SEQUENCE</scope>
    <source>
        <strain evidence="11">SWU-2019-XX</strain>
        <tissue evidence="11">Muscle</tissue>
    </source>
</reference>
<evidence type="ECO:0000313" key="11">
    <source>
        <dbReference type="EMBL" id="KAF7706227.1"/>
    </source>
</evidence>
<keyword evidence="8" id="KW-0812">Transmembrane</keyword>
<comment type="subcellular location">
    <subcellularLocation>
        <location evidence="1">Cell membrane</location>
    </subcellularLocation>
</comment>
<dbReference type="Pfam" id="PF07686">
    <property type="entry name" value="V-set"/>
    <property type="match status" value="3"/>
</dbReference>
<gene>
    <name evidence="11" type="ORF">HF521_019481</name>
</gene>
<dbReference type="PROSITE" id="PS50835">
    <property type="entry name" value="IG_LIKE"/>
    <property type="match status" value="4"/>
</dbReference>
<keyword evidence="4" id="KW-0391">Immunity</keyword>
<dbReference type="InterPro" id="IPR003599">
    <property type="entry name" value="Ig_sub"/>
</dbReference>
<evidence type="ECO:0000256" key="5">
    <source>
        <dbReference type="ARBA" id="ARBA00023136"/>
    </source>
</evidence>
<feature type="signal peptide" evidence="9">
    <location>
        <begin position="1"/>
        <end position="18"/>
    </location>
</feature>
<dbReference type="InterPro" id="IPR013783">
    <property type="entry name" value="Ig-like_fold"/>
</dbReference>
<keyword evidence="3 9" id="KW-0732">Signal</keyword>
<evidence type="ECO:0000256" key="9">
    <source>
        <dbReference type="SAM" id="SignalP"/>
    </source>
</evidence>
<dbReference type="SUPFAM" id="SSF48726">
    <property type="entry name" value="Immunoglobulin"/>
    <property type="match status" value="4"/>
</dbReference>
<keyword evidence="8" id="KW-1133">Transmembrane helix</keyword>
<evidence type="ECO:0000256" key="1">
    <source>
        <dbReference type="ARBA" id="ARBA00004236"/>
    </source>
</evidence>
<evidence type="ECO:0000259" key="10">
    <source>
        <dbReference type="PROSITE" id="PS50835"/>
    </source>
</evidence>
<keyword evidence="12" id="KW-1185">Reference proteome</keyword>
<dbReference type="PANTHER" id="PTHR19433">
    <property type="entry name" value="T-CELL RECEPTOR ALPHA CHAIN V REGION-RELATED"/>
    <property type="match status" value="1"/>
</dbReference>
<evidence type="ECO:0000313" key="12">
    <source>
        <dbReference type="Proteomes" id="UP000606274"/>
    </source>
</evidence>
<feature type="domain" description="Ig-like" evidence="10">
    <location>
        <begin position="134"/>
        <end position="248"/>
    </location>
</feature>
<comment type="caution">
    <text evidence="11">The sequence shown here is derived from an EMBL/GenBank/DDBJ whole genome shotgun (WGS) entry which is preliminary data.</text>
</comment>
<dbReference type="InterPro" id="IPR036179">
    <property type="entry name" value="Ig-like_dom_sf"/>
</dbReference>
<feature type="transmembrane region" description="Helical" evidence="8">
    <location>
        <begin position="487"/>
        <end position="509"/>
    </location>
</feature>
<dbReference type="Proteomes" id="UP000606274">
    <property type="component" value="Unassembled WGS sequence"/>
</dbReference>
<organism evidence="11 12">
    <name type="scientific">Silurus meridionalis</name>
    <name type="common">Southern catfish</name>
    <name type="synonym">Silurus soldatovi meridionalis</name>
    <dbReference type="NCBI Taxonomy" id="175797"/>
    <lineage>
        <taxon>Eukaryota</taxon>
        <taxon>Metazoa</taxon>
        <taxon>Chordata</taxon>
        <taxon>Craniata</taxon>
        <taxon>Vertebrata</taxon>
        <taxon>Euteleostomi</taxon>
        <taxon>Actinopterygii</taxon>
        <taxon>Neopterygii</taxon>
        <taxon>Teleostei</taxon>
        <taxon>Ostariophysi</taxon>
        <taxon>Siluriformes</taxon>
        <taxon>Siluridae</taxon>
        <taxon>Silurus</taxon>
    </lineage>
</organism>
<dbReference type="Gene3D" id="2.60.40.10">
    <property type="entry name" value="Immunoglobulins"/>
    <property type="match status" value="4"/>
</dbReference>
<name>A0A8T0BKS1_SILME</name>
<dbReference type="EMBL" id="JABFDY010000006">
    <property type="protein sequence ID" value="KAF7706227.1"/>
    <property type="molecule type" value="Genomic_DNA"/>
</dbReference>
<feature type="chain" id="PRO_5035903087" description="Ig-like domain-containing protein" evidence="9">
    <location>
        <begin position="19"/>
        <end position="514"/>
    </location>
</feature>
<dbReference type="GO" id="GO:0009617">
    <property type="term" value="P:response to bacterium"/>
    <property type="evidence" value="ECO:0007669"/>
    <property type="project" value="TreeGrafter"/>
</dbReference>
<evidence type="ECO:0000256" key="2">
    <source>
        <dbReference type="ARBA" id="ARBA00022475"/>
    </source>
</evidence>
<dbReference type="GO" id="GO:0002376">
    <property type="term" value="P:immune system process"/>
    <property type="evidence" value="ECO:0007669"/>
    <property type="project" value="UniProtKB-KW"/>
</dbReference>
<dbReference type="SMART" id="SM00406">
    <property type="entry name" value="IGv"/>
    <property type="match status" value="3"/>
</dbReference>
<evidence type="ECO:0000256" key="6">
    <source>
        <dbReference type="ARBA" id="ARBA00023157"/>
    </source>
</evidence>
<evidence type="ECO:0000256" key="8">
    <source>
        <dbReference type="SAM" id="Phobius"/>
    </source>
</evidence>
<keyword evidence="5 8" id="KW-0472">Membrane</keyword>
<feature type="domain" description="Ig-like" evidence="10">
    <location>
        <begin position="268"/>
        <end position="349"/>
    </location>
</feature>
<dbReference type="InterPro" id="IPR003598">
    <property type="entry name" value="Ig_sub2"/>
</dbReference>
<evidence type="ECO:0000256" key="4">
    <source>
        <dbReference type="ARBA" id="ARBA00022859"/>
    </source>
</evidence>
<dbReference type="SMART" id="SM00409">
    <property type="entry name" value="IG"/>
    <property type="match status" value="4"/>
</dbReference>
<evidence type="ECO:0000256" key="3">
    <source>
        <dbReference type="ARBA" id="ARBA00022729"/>
    </source>
</evidence>
<accession>A0A8T0BKS1</accession>
<protein>
    <recommendedName>
        <fullName evidence="10">Ig-like domain-containing protein</fullName>
    </recommendedName>
</protein>
<keyword evidence="2" id="KW-1003">Cell membrane</keyword>
<proteinExistence type="predicted"/>
<feature type="domain" description="Ig-like" evidence="10">
    <location>
        <begin position="392"/>
        <end position="463"/>
    </location>
</feature>
<dbReference type="CDD" id="cd00099">
    <property type="entry name" value="IgV"/>
    <property type="match status" value="3"/>
</dbReference>
<sequence length="514" mass="57231">MFTLGIIFLLCPAHLVKSQTDIQKSESLLLVKEGDSVIITCIYESDMAMHFSWYKHRHGQKPRLISNFYKYDTKATFHHEFKADTRFSMVNEKGITHLEIKDLRISDSATYYCGSAHSNIVEFGEGTQLIVRATQLSVLQGSVPDPTHPGASVTLQCTVITDSCAENYSVYWFRQNSKESHSGIIYSYGDSNALCNKNPVAGSSTKTCIYNLPKMNLSLSNAGTYYCAVVACGEIVFGNGTKLDMNITDLSYSEDDAWQEPLITAKVGGHVNLTCLITRQRITTIIWLRQKFGEKPHVIATSYQHQPAKFYNEFDDDGRFYTNIGLVSFNLSIRNVKLSDSATYYCAVTFLYDIAFGQGTVLFVKNETFKGSTLIQQEKVQTADTGDSESQCTVVSDRCAGDHNVYWFKHGSGKSQSGIIYTQGQSSGQCKKSVYPSSTQTCVYSLPKNLSSSNDGTYYCAVTVCGEILFGNGTKINIKDDHYQIEVLVLLSIIRSVVLLITFTICLFCTCTQN</sequence>
<dbReference type="AlphaFoldDB" id="A0A8T0BKS1"/>
<feature type="domain" description="Ig-like" evidence="10">
    <location>
        <begin position="12"/>
        <end position="119"/>
    </location>
</feature>
<dbReference type="InterPro" id="IPR013106">
    <property type="entry name" value="Ig_V-set"/>
</dbReference>
<dbReference type="InterPro" id="IPR052051">
    <property type="entry name" value="TCR_complex_component"/>
</dbReference>
<keyword evidence="6" id="KW-1015">Disulfide bond</keyword>
<evidence type="ECO:0000256" key="7">
    <source>
        <dbReference type="ARBA" id="ARBA00023180"/>
    </source>
</evidence>
<dbReference type="PANTHER" id="PTHR19433:SF127">
    <property type="entry name" value="NITR9"/>
    <property type="match status" value="1"/>
</dbReference>
<dbReference type="InterPro" id="IPR007110">
    <property type="entry name" value="Ig-like_dom"/>
</dbReference>
<dbReference type="GO" id="GO:0005886">
    <property type="term" value="C:plasma membrane"/>
    <property type="evidence" value="ECO:0007669"/>
    <property type="project" value="UniProtKB-SubCell"/>
</dbReference>
<keyword evidence="7" id="KW-0325">Glycoprotein</keyword>
<dbReference type="SMART" id="SM00408">
    <property type="entry name" value="IGc2"/>
    <property type="match status" value="2"/>
</dbReference>